<reference evidence="4 5" key="1">
    <citation type="submission" date="2018-11" db="EMBL/GenBank/DDBJ databases">
        <title>Rufibacter latericius sp. nov., isolated from water in Baiyang Lake.</title>
        <authorList>
            <person name="Yang Y."/>
        </authorList>
    </citation>
    <scope>NUCLEOTIDE SEQUENCE [LARGE SCALE GENOMIC DNA]</scope>
    <source>
        <strain evidence="4 5">R-22-1c-1</strain>
    </source>
</reference>
<evidence type="ECO:0000313" key="5">
    <source>
        <dbReference type="Proteomes" id="UP000272117"/>
    </source>
</evidence>
<evidence type="ECO:0000256" key="2">
    <source>
        <dbReference type="SAM" id="SignalP"/>
    </source>
</evidence>
<feature type="signal peptide" evidence="2">
    <location>
        <begin position="1"/>
        <end position="20"/>
    </location>
</feature>
<dbReference type="EMBL" id="RJJD01000015">
    <property type="protein sequence ID" value="RNI23682.1"/>
    <property type="molecule type" value="Genomic_DNA"/>
</dbReference>
<dbReference type="InterPro" id="IPR036249">
    <property type="entry name" value="Thioredoxin-like_sf"/>
</dbReference>
<feature type="domain" description="Thioredoxin" evidence="3">
    <location>
        <begin position="481"/>
        <end position="629"/>
    </location>
</feature>
<organism evidence="4 5">
    <name type="scientific">Rufibacter latericius</name>
    <dbReference type="NCBI Taxonomy" id="2487040"/>
    <lineage>
        <taxon>Bacteria</taxon>
        <taxon>Pseudomonadati</taxon>
        <taxon>Bacteroidota</taxon>
        <taxon>Cytophagia</taxon>
        <taxon>Cytophagales</taxon>
        <taxon>Hymenobacteraceae</taxon>
        <taxon>Rufibacter</taxon>
    </lineage>
</organism>
<evidence type="ECO:0000256" key="1">
    <source>
        <dbReference type="ARBA" id="ARBA00023284"/>
    </source>
</evidence>
<gene>
    <name evidence="4" type="ORF">EFB08_19355</name>
</gene>
<dbReference type="GO" id="GO:0016209">
    <property type="term" value="F:antioxidant activity"/>
    <property type="evidence" value="ECO:0007669"/>
    <property type="project" value="InterPro"/>
</dbReference>
<name>A0A3M9MDP2_9BACT</name>
<keyword evidence="5" id="KW-1185">Reference proteome</keyword>
<dbReference type="OrthoDB" id="6399635at2"/>
<dbReference type="InterPro" id="IPR050553">
    <property type="entry name" value="Thioredoxin_ResA/DsbE_sf"/>
</dbReference>
<dbReference type="PROSITE" id="PS51352">
    <property type="entry name" value="THIOREDOXIN_2"/>
    <property type="match status" value="1"/>
</dbReference>
<dbReference type="InterPro" id="IPR000866">
    <property type="entry name" value="AhpC/TSA"/>
</dbReference>
<accession>A0A3M9MDP2</accession>
<evidence type="ECO:0000313" key="4">
    <source>
        <dbReference type="EMBL" id="RNI23682.1"/>
    </source>
</evidence>
<dbReference type="Proteomes" id="UP000272117">
    <property type="component" value="Unassembled WGS sequence"/>
</dbReference>
<dbReference type="PANTHER" id="PTHR42852:SF17">
    <property type="entry name" value="THIOREDOXIN-LIKE PROTEIN HI_1115"/>
    <property type="match status" value="1"/>
</dbReference>
<keyword evidence="1" id="KW-0676">Redox-active center</keyword>
<dbReference type="PANTHER" id="PTHR42852">
    <property type="entry name" value="THIOL:DISULFIDE INTERCHANGE PROTEIN DSBE"/>
    <property type="match status" value="1"/>
</dbReference>
<dbReference type="PROSITE" id="PS00194">
    <property type="entry name" value="THIOREDOXIN_1"/>
    <property type="match status" value="1"/>
</dbReference>
<dbReference type="RefSeq" id="WP_123128603.1">
    <property type="nucleotide sequence ID" value="NZ_RJJD01000015.1"/>
</dbReference>
<dbReference type="AlphaFoldDB" id="A0A3M9MDP2"/>
<dbReference type="Gene3D" id="3.40.30.10">
    <property type="entry name" value="Glutaredoxin"/>
    <property type="match status" value="1"/>
</dbReference>
<dbReference type="Pfam" id="PF00578">
    <property type="entry name" value="AhpC-TSA"/>
    <property type="match status" value="1"/>
</dbReference>
<keyword evidence="2" id="KW-0732">Signal</keyword>
<protein>
    <recommendedName>
        <fullName evidence="3">Thioredoxin domain-containing protein</fullName>
    </recommendedName>
</protein>
<dbReference type="InterPro" id="IPR017937">
    <property type="entry name" value="Thioredoxin_CS"/>
</dbReference>
<sequence>MKKNFLMLLVGLWCLTVAQAQTSTGPLSLKPTQPKAGQEVRLTYNPAGTPLEKAATVTALVYAYDLNKPKVQEITLSKTKAGWQGRFKPALETDGALLLFREEDTYDRNGGKGYSFYFHDGKKQPVPGALYGLASAYVEWGGMVGLDRDAPKALELLDQEATLHPALKREMAQTKTFAISVAYKGEEGKQKTLAELDALAQQPNLTPKELGFLSNYYSRLEQKEKGEAFGQQARAKEPNGEFVQNQRLLEYYSSQDPDKRKELALAFAKDYPAHERIGSLISSVALDYAAEDNWPEFDALLARHPVAATSEVYNSAAWRLYEKDGDLSKARTLAQKGYDLAQKELAQPTETKPDLLSETDWKKNREYTVGQVADTYGAILLKAGDKSAAEKYLAEGYAFTRGKSPEINERYAEVLTSGPDKDKARKILETMVAEGNGTAKIKGNLKDLYRQTHNSETGFEAYLAKVEAPALEKLRSDLKKKMILEKAPAFELRDLSGNVVSLASLKGKTVIVDFWATWCGPCVASFPGMQEAVNKFKDNSKVAFVFVNSWENGQDKKKNASDFLTKKNYTFQVLMDEENQMIDAYKVTGIPTKFILDANGNIRFKSMGFSGSSDKTVQEISTMIELLRPEALTSMN</sequence>
<dbReference type="InterPro" id="IPR013766">
    <property type="entry name" value="Thioredoxin_domain"/>
</dbReference>
<dbReference type="GO" id="GO:0016491">
    <property type="term" value="F:oxidoreductase activity"/>
    <property type="evidence" value="ECO:0007669"/>
    <property type="project" value="InterPro"/>
</dbReference>
<evidence type="ECO:0000259" key="3">
    <source>
        <dbReference type="PROSITE" id="PS51352"/>
    </source>
</evidence>
<feature type="chain" id="PRO_5018290705" description="Thioredoxin domain-containing protein" evidence="2">
    <location>
        <begin position="21"/>
        <end position="636"/>
    </location>
</feature>
<comment type="caution">
    <text evidence="4">The sequence shown here is derived from an EMBL/GenBank/DDBJ whole genome shotgun (WGS) entry which is preliminary data.</text>
</comment>
<proteinExistence type="predicted"/>
<dbReference type="CDD" id="cd02966">
    <property type="entry name" value="TlpA_like_family"/>
    <property type="match status" value="1"/>
</dbReference>
<dbReference type="SUPFAM" id="SSF52833">
    <property type="entry name" value="Thioredoxin-like"/>
    <property type="match status" value="1"/>
</dbReference>